<dbReference type="EMBL" id="JMZZ02000154">
    <property type="protein sequence ID" value="KFX74138.1"/>
    <property type="molecule type" value="Genomic_DNA"/>
</dbReference>
<organism evidence="1">
    <name type="scientific">Bacteroides fragilis</name>
    <dbReference type="NCBI Taxonomy" id="817"/>
    <lineage>
        <taxon>Bacteria</taxon>
        <taxon>Pseudomonadati</taxon>
        <taxon>Bacteroidota</taxon>
        <taxon>Bacteroidia</taxon>
        <taxon>Bacteroidales</taxon>
        <taxon>Bacteroidaceae</taxon>
        <taxon>Bacteroides</taxon>
    </lineage>
</organism>
<reference evidence="1" key="2">
    <citation type="submission" date="2014-07" db="EMBL/GenBank/DDBJ databases">
        <title>Genetics and epidemiology of antimicrobial resistance in B. fragilis group.</title>
        <authorList>
            <person name="Sydenham T.V."/>
            <person name="Hasman H."/>
            <person name="Kemp M."/>
            <person name="Justesen U.S."/>
        </authorList>
    </citation>
    <scope>NUCLEOTIDE SEQUENCE [LARGE SCALE GENOMIC DNA]</scope>
    <source>
        <strain evidence="1">DCMOUH0018B</strain>
    </source>
</reference>
<gene>
    <name evidence="1" type="ORF">EE52_0214510</name>
</gene>
<dbReference type="Gene3D" id="3.40.50.300">
    <property type="entry name" value="P-loop containing nucleotide triphosphate hydrolases"/>
    <property type="match status" value="1"/>
</dbReference>
<evidence type="ECO:0008006" key="2">
    <source>
        <dbReference type="Google" id="ProtNLM"/>
    </source>
</evidence>
<sequence>MKFHIKKLYIWFGRDIKPRTLEFDNNKVNVITGSSSTGKSNIYSIIDYCLLSGNVNIVYPVINENAEWYGLEFSVNNKFFAIARKKPTVEIIPPDVFIQNEAFMADYYPSNTNAHVNDARVLLNKAFGYHSNQGMLFRTCFVFNALTESIITSPYDFLNFKFYGDEKYDLKEERSNSSFKSYFSSP</sequence>
<accession>A0A0I9S834</accession>
<dbReference type="PATRIC" id="fig|817.53.peg.2994"/>
<evidence type="ECO:0000313" key="1">
    <source>
        <dbReference type="EMBL" id="KFX74138.1"/>
    </source>
</evidence>
<name>A0A0I9S834_BACFG</name>
<comment type="caution">
    <text evidence="1">The sequence shown here is derived from an EMBL/GenBank/DDBJ whole genome shotgun (WGS) entry which is preliminary data.</text>
</comment>
<proteinExistence type="predicted"/>
<dbReference type="InterPro" id="IPR027417">
    <property type="entry name" value="P-loop_NTPase"/>
</dbReference>
<dbReference type="AlphaFoldDB" id="A0A0I9S834"/>
<protein>
    <recommendedName>
        <fullName evidence="2">DUF3732 domain-containing protein</fullName>
    </recommendedName>
</protein>
<reference evidence="1" key="1">
    <citation type="book" date="2014" name="THE 24TH EUROPEAN CONGRESS OF CLINICAL MICROBIOLOGY AND INFECTIOUS DISEASES" publisher="ECCMID 2014" city="Barcelona, Spain">
        <title>Identification of resistance genes in three multidrug-resistant Bacteroides fragilis isolates by whole genome sequencing.</title>
        <editorList>
            <person name="Unknown"/>
            <person name="A."/>
        </editorList>
        <authorList>
            <person name="Sydenham T.V."/>
            <person name="Hasman H."/>
            <person name="Wang M."/>
            <person name="Soki J."/>
            <person name="Nagy E."/>
            <person name="Justesen U.S."/>
        </authorList>
    </citation>
    <scope>NUCLEOTIDE SEQUENCE</scope>
    <source>
        <strain evidence="1">DCMOUH0018B</strain>
    </source>
</reference>
<dbReference type="SUPFAM" id="SSF52540">
    <property type="entry name" value="P-loop containing nucleoside triphosphate hydrolases"/>
    <property type="match status" value="1"/>
</dbReference>